<comment type="caution">
    <text evidence="2">The sequence shown here is derived from an EMBL/GenBank/DDBJ whole genome shotgun (WGS) entry which is preliminary data.</text>
</comment>
<proteinExistence type="predicted"/>
<name>A0A4Y2IXC4_ARAVE</name>
<dbReference type="Proteomes" id="UP000499080">
    <property type="component" value="Unassembled WGS sequence"/>
</dbReference>
<feature type="region of interest" description="Disordered" evidence="1">
    <location>
        <begin position="1"/>
        <end position="54"/>
    </location>
</feature>
<protein>
    <submittedName>
        <fullName evidence="2">Uncharacterized protein</fullName>
    </submittedName>
</protein>
<dbReference type="AlphaFoldDB" id="A0A4Y2IXC4"/>
<sequence length="115" mass="12972">MSKHSRVRSHHSLHISDPRWATPTTTPLSQLKPTLPGCQTSCTDAAGPTETSTRTSCQYGLPNIYYQHHRCTTVSSKITSTKHMVAKYQQRQNLKYNSTTESILQKKQPSQGRTK</sequence>
<evidence type="ECO:0000313" key="3">
    <source>
        <dbReference type="Proteomes" id="UP000499080"/>
    </source>
</evidence>
<evidence type="ECO:0000256" key="1">
    <source>
        <dbReference type="SAM" id="MobiDB-lite"/>
    </source>
</evidence>
<keyword evidence="3" id="KW-1185">Reference proteome</keyword>
<gene>
    <name evidence="2" type="ORF">AVEN_202391_1</name>
</gene>
<organism evidence="2 3">
    <name type="scientific">Araneus ventricosus</name>
    <name type="common">Orbweaver spider</name>
    <name type="synonym">Epeira ventricosa</name>
    <dbReference type="NCBI Taxonomy" id="182803"/>
    <lineage>
        <taxon>Eukaryota</taxon>
        <taxon>Metazoa</taxon>
        <taxon>Ecdysozoa</taxon>
        <taxon>Arthropoda</taxon>
        <taxon>Chelicerata</taxon>
        <taxon>Arachnida</taxon>
        <taxon>Araneae</taxon>
        <taxon>Araneomorphae</taxon>
        <taxon>Entelegynae</taxon>
        <taxon>Araneoidea</taxon>
        <taxon>Araneidae</taxon>
        <taxon>Araneus</taxon>
    </lineage>
</organism>
<dbReference type="EMBL" id="BGPR01003014">
    <property type="protein sequence ID" value="GBM82493.1"/>
    <property type="molecule type" value="Genomic_DNA"/>
</dbReference>
<feature type="compositionally biased region" description="Polar residues" evidence="1">
    <location>
        <begin position="22"/>
        <end position="54"/>
    </location>
</feature>
<accession>A0A4Y2IXC4</accession>
<reference evidence="2 3" key="1">
    <citation type="journal article" date="2019" name="Sci. Rep.">
        <title>Orb-weaving spider Araneus ventricosus genome elucidates the spidroin gene catalogue.</title>
        <authorList>
            <person name="Kono N."/>
            <person name="Nakamura H."/>
            <person name="Ohtoshi R."/>
            <person name="Moran D.A.P."/>
            <person name="Shinohara A."/>
            <person name="Yoshida Y."/>
            <person name="Fujiwara M."/>
            <person name="Mori M."/>
            <person name="Tomita M."/>
            <person name="Arakawa K."/>
        </authorList>
    </citation>
    <scope>NUCLEOTIDE SEQUENCE [LARGE SCALE GENOMIC DNA]</scope>
</reference>
<evidence type="ECO:0000313" key="2">
    <source>
        <dbReference type="EMBL" id="GBM82493.1"/>
    </source>
</evidence>
<feature type="compositionally biased region" description="Basic residues" evidence="1">
    <location>
        <begin position="1"/>
        <end position="13"/>
    </location>
</feature>